<gene>
    <name evidence="6" type="ORF">AE618_05550</name>
</gene>
<dbReference type="PANTHER" id="PTHR48078">
    <property type="entry name" value="THREONINE DEHYDRATASE, MITOCHONDRIAL-RELATED"/>
    <property type="match status" value="1"/>
</dbReference>
<dbReference type="GO" id="GO:0004794">
    <property type="term" value="F:threonine deaminase activity"/>
    <property type="evidence" value="ECO:0007669"/>
    <property type="project" value="TreeGrafter"/>
</dbReference>
<dbReference type="InterPro" id="IPR050147">
    <property type="entry name" value="Ser/Thr_Dehydratase"/>
</dbReference>
<dbReference type="GO" id="GO:0006565">
    <property type="term" value="P:L-serine catabolic process"/>
    <property type="evidence" value="ECO:0007669"/>
    <property type="project" value="TreeGrafter"/>
</dbReference>
<dbReference type="Pfam" id="PF00291">
    <property type="entry name" value="PALP"/>
    <property type="match status" value="1"/>
</dbReference>
<dbReference type="FunFam" id="3.40.50.1100:FF:000005">
    <property type="entry name" value="Threonine dehydratase catabolic"/>
    <property type="match status" value="1"/>
</dbReference>
<evidence type="ECO:0000256" key="1">
    <source>
        <dbReference type="ARBA" id="ARBA00001933"/>
    </source>
</evidence>
<dbReference type="SUPFAM" id="SSF53686">
    <property type="entry name" value="Tryptophan synthase beta subunit-like PLP-dependent enzymes"/>
    <property type="match status" value="1"/>
</dbReference>
<name>A0A0N0MD03_9HYPH</name>
<dbReference type="Gene3D" id="3.40.50.1100">
    <property type="match status" value="2"/>
</dbReference>
<comment type="caution">
    <text evidence="6">The sequence shown here is derived from an EMBL/GenBank/DDBJ whole genome shotgun (WGS) entry which is preliminary data.</text>
</comment>
<evidence type="ECO:0000256" key="3">
    <source>
        <dbReference type="ARBA" id="ARBA00022898"/>
    </source>
</evidence>
<comment type="similarity">
    <text evidence="2">Belongs to the serine/threonine dehydratase family.</text>
</comment>
<evidence type="ECO:0000256" key="2">
    <source>
        <dbReference type="ARBA" id="ARBA00010869"/>
    </source>
</evidence>
<organism evidence="6 7">
    <name type="scientific">Bosea vaviloviae</name>
    <dbReference type="NCBI Taxonomy" id="1526658"/>
    <lineage>
        <taxon>Bacteria</taxon>
        <taxon>Pseudomonadati</taxon>
        <taxon>Pseudomonadota</taxon>
        <taxon>Alphaproteobacteria</taxon>
        <taxon>Hyphomicrobiales</taxon>
        <taxon>Boseaceae</taxon>
        <taxon>Bosea</taxon>
    </lineage>
</organism>
<keyword evidence="3" id="KW-0663">Pyridoxal phosphate</keyword>
<evidence type="ECO:0000313" key="7">
    <source>
        <dbReference type="Proteomes" id="UP000037822"/>
    </source>
</evidence>
<dbReference type="InterPro" id="IPR001926">
    <property type="entry name" value="TrpB-like_PALP"/>
</dbReference>
<dbReference type="InterPro" id="IPR036052">
    <property type="entry name" value="TrpB-like_PALP_sf"/>
</dbReference>
<dbReference type="RefSeq" id="WP_054208056.1">
    <property type="nucleotide sequence ID" value="NZ_LGSZ01000025.1"/>
</dbReference>
<dbReference type="GO" id="GO:0003941">
    <property type="term" value="F:L-serine ammonia-lyase activity"/>
    <property type="evidence" value="ECO:0007669"/>
    <property type="project" value="TreeGrafter"/>
</dbReference>
<dbReference type="PATRIC" id="fig|1526658.3.peg.5501"/>
<dbReference type="GO" id="GO:0006567">
    <property type="term" value="P:L-threonine catabolic process"/>
    <property type="evidence" value="ECO:0007669"/>
    <property type="project" value="TreeGrafter"/>
</dbReference>
<sequence>MNFDVTLGDIQAAAARIAGKIRRTPTFHSAGLSARLGVETVVKVESLQLGGSFKVRGCFNKLMGLSDKELARGVVTVSGGNHAIAVALVAKSMGCRALVLMPANAAAFNVEMARSLGADVELAEDSIAAFAKAEDYAAQGMTNVHSYDDPAIIAGHGSLGLELNNDAGGRLDHVFISIGGGGFAAGVGAAMKGLDPALRLHGVETEGATTMTQALAAGEPVPIRPTSIARTLGAPFATQRTMAAARQFLEDIVIVPDAEAVREITWVLQNGRVLLEPAASCVVAAAQASKAMFKPGERVGLVLCGSNVALDDIAAWRTQFGV</sequence>
<proteinExistence type="inferred from homology"/>
<evidence type="ECO:0000313" key="6">
    <source>
        <dbReference type="EMBL" id="KPH81872.1"/>
    </source>
</evidence>
<protein>
    <recommendedName>
        <fullName evidence="5">Tryptophan synthase beta chain-like PALP domain-containing protein</fullName>
    </recommendedName>
</protein>
<keyword evidence="7" id="KW-1185">Reference proteome</keyword>
<keyword evidence="4" id="KW-0456">Lyase</keyword>
<reference evidence="6 7" key="1">
    <citation type="submission" date="2015-07" db="EMBL/GenBank/DDBJ databases">
        <title>Whole genome sequencing of Bosea vaviloviae isolated from cave pool.</title>
        <authorList>
            <person name="Tan N.E.H."/>
            <person name="Lee Y.P."/>
            <person name="Gan H.M."/>
            <person name="Barton H."/>
            <person name="Savka M.A."/>
        </authorList>
    </citation>
    <scope>NUCLEOTIDE SEQUENCE [LARGE SCALE GENOMIC DNA]</scope>
    <source>
        <strain evidence="6 7">SD260</strain>
    </source>
</reference>
<feature type="domain" description="Tryptophan synthase beta chain-like PALP" evidence="5">
    <location>
        <begin position="19"/>
        <end position="305"/>
    </location>
</feature>
<accession>A0A0N0MD03</accession>
<evidence type="ECO:0000256" key="4">
    <source>
        <dbReference type="ARBA" id="ARBA00023239"/>
    </source>
</evidence>
<dbReference type="Proteomes" id="UP000037822">
    <property type="component" value="Unassembled WGS sequence"/>
</dbReference>
<evidence type="ECO:0000259" key="5">
    <source>
        <dbReference type="Pfam" id="PF00291"/>
    </source>
</evidence>
<dbReference type="GO" id="GO:0009097">
    <property type="term" value="P:isoleucine biosynthetic process"/>
    <property type="evidence" value="ECO:0007669"/>
    <property type="project" value="TreeGrafter"/>
</dbReference>
<dbReference type="PANTHER" id="PTHR48078:SF6">
    <property type="entry name" value="L-THREONINE DEHYDRATASE CATABOLIC TDCB"/>
    <property type="match status" value="1"/>
</dbReference>
<dbReference type="AlphaFoldDB" id="A0A0N0MD03"/>
<comment type="cofactor">
    <cofactor evidence="1">
        <name>pyridoxal 5'-phosphate</name>
        <dbReference type="ChEBI" id="CHEBI:597326"/>
    </cofactor>
</comment>
<dbReference type="EMBL" id="LGSZ01000025">
    <property type="protein sequence ID" value="KPH81872.1"/>
    <property type="molecule type" value="Genomic_DNA"/>
</dbReference>